<evidence type="ECO:0000256" key="1">
    <source>
        <dbReference type="PROSITE-ProRule" id="PRU00723"/>
    </source>
</evidence>
<protein>
    <recommendedName>
        <fullName evidence="2">C3H1-type domain-containing protein</fullName>
    </recommendedName>
</protein>
<feature type="domain" description="C3H1-type" evidence="2">
    <location>
        <begin position="94"/>
        <end position="116"/>
    </location>
</feature>
<dbReference type="Proteomes" id="UP001642484">
    <property type="component" value="Unassembled WGS sequence"/>
</dbReference>
<evidence type="ECO:0000313" key="4">
    <source>
        <dbReference type="Proteomes" id="UP001642484"/>
    </source>
</evidence>
<accession>A0ABP0I0U2</accession>
<comment type="caution">
    <text evidence="3">The sequence shown here is derived from an EMBL/GenBank/DDBJ whole genome shotgun (WGS) entry which is preliminary data.</text>
</comment>
<keyword evidence="1" id="KW-0862">Zinc</keyword>
<evidence type="ECO:0000313" key="3">
    <source>
        <dbReference type="EMBL" id="CAK8996194.1"/>
    </source>
</evidence>
<dbReference type="EMBL" id="CAXAMN010001780">
    <property type="protein sequence ID" value="CAK8996194.1"/>
    <property type="molecule type" value="Genomic_DNA"/>
</dbReference>
<evidence type="ECO:0000259" key="2">
    <source>
        <dbReference type="PROSITE" id="PS50103"/>
    </source>
</evidence>
<keyword evidence="4" id="KW-1185">Reference proteome</keyword>
<keyword evidence="1" id="KW-0479">Metal-binding</keyword>
<sequence length="211" mass="23447">MALTLKYRNGFIDAEDETVSGPAALQRRASSLPPRMSKMVQVEEFLQEEETYVQKLSERLSSPLDRSPLASGPTTETQEMLSGSVGHPELCWRPCLFLMAGNCENGAACAFCHLPHENKGGKPNKKQRDFMQSLSHSQFFNLISALCRERAMLLNITQEAGEVLKILQAEATFSSFFGQLLPLEFLLPMPPGIQAPGCERSCARINSWLPK</sequence>
<organism evidence="3 4">
    <name type="scientific">Durusdinium trenchii</name>
    <dbReference type="NCBI Taxonomy" id="1381693"/>
    <lineage>
        <taxon>Eukaryota</taxon>
        <taxon>Sar</taxon>
        <taxon>Alveolata</taxon>
        <taxon>Dinophyceae</taxon>
        <taxon>Suessiales</taxon>
        <taxon>Symbiodiniaceae</taxon>
        <taxon>Durusdinium</taxon>
    </lineage>
</organism>
<name>A0ABP0I0U2_9DINO</name>
<reference evidence="3 4" key="1">
    <citation type="submission" date="2024-02" db="EMBL/GenBank/DDBJ databases">
        <authorList>
            <person name="Chen Y."/>
            <person name="Shah S."/>
            <person name="Dougan E. K."/>
            <person name="Thang M."/>
            <person name="Chan C."/>
        </authorList>
    </citation>
    <scope>NUCLEOTIDE SEQUENCE [LARGE SCALE GENOMIC DNA]</scope>
</reference>
<feature type="zinc finger region" description="C3H1-type" evidence="1">
    <location>
        <begin position="94"/>
        <end position="116"/>
    </location>
</feature>
<keyword evidence="1" id="KW-0863">Zinc-finger</keyword>
<dbReference type="InterPro" id="IPR000571">
    <property type="entry name" value="Znf_CCCH"/>
</dbReference>
<dbReference type="PROSITE" id="PS50103">
    <property type="entry name" value="ZF_C3H1"/>
    <property type="match status" value="1"/>
</dbReference>
<proteinExistence type="predicted"/>
<gene>
    <name evidence="3" type="ORF">CCMP2556_LOCUS4354</name>
</gene>